<dbReference type="InterPro" id="IPR056693">
    <property type="entry name" value="DUF7791"/>
</dbReference>
<dbReference type="EMBL" id="JAQQWM010000003">
    <property type="protein sequence ID" value="KAK8073080.1"/>
    <property type="molecule type" value="Genomic_DNA"/>
</dbReference>
<feature type="domain" description="Nephrocystin 3-like N-terminal" evidence="2">
    <location>
        <begin position="246"/>
        <end position="419"/>
    </location>
</feature>
<dbReference type="PANTHER" id="PTHR10039:SF5">
    <property type="entry name" value="NACHT DOMAIN-CONTAINING PROTEIN"/>
    <property type="match status" value="1"/>
</dbReference>
<sequence length="874" mass="100379">MDPLSALAIAAAVVQFADIGGRLMVKGWHKYRRQKEQTIADDTIQDFEEKELESSLNEISLFTRAVRESTGRVVSHISSRPAEIQLLQLCEECESIATDLQGVLTRIQRRPIRKYQFKDSSEPKQGPITDLVDILSRFVPSEKSKIRDGFEDMFKTESPVLDQIYEDLTRRYWKRDWRPQQSARKTENKQILTPADWNNAITPMTDTLRFETFNGRQEAISQNFQTTYRWIFDRRPKRTAQGPQWHSFPEWLESTSDPVYWITGKPGSGKSTIMKYIAESEVTKRHLRRWSRRLPVLVVSYYAWIAGHSLQKSWDGLKRTVLYQALQALSTRPDLISLVSPRRWTLAEALPYSRRFPIWETWEMEESFDRLLKICGQAINVVIFIDGLDEFNLSPTEVVKLIKEITSISSSVKICVASRPWTEFDDAFGKVPLLQMHLLTLEDTKLFVAGQLDENQGFQEIRNIYPKQADEIKEEIVTKSRGVFLWVSVVVQSLLISLSEGESIHDLQATLESLPSDVSSLYDVIWARIRDRNRRDGSWMIQVVAAAQGPLSCFSMWLADESRTTRVNVKRLPVNVKVHASLSLKRRLASRTRGLLEMTGDIEKVVDFSHRTARDWSQQSEVWEEICSSYGKDLDPYIVLFEAETLALSMTNGATDYTPGTLWVAITKTLWYASQACECKTNHMRLIELMDFFDKSAHSTYEIAQTMWPSPDRFLPGKHWSSRQRRAMLDNTFLGIAAQFSILPYIQSKAGKGRNLPNLETSQGCFTLLDLAVFGYEHFTGYNIQQYSALPPIPSERRSSTVKFLLEVGSKPGKSCWATLADEKRKCRLFYQPALIGYYDEVSSLIKAKKIVRARAVLSRICAIFTSAKEAFVW</sequence>
<dbReference type="InterPro" id="IPR027417">
    <property type="entry name" value="P-loop_NTPase"/>
</dbReference>
<evidence type="ECO:0000259" key="2">
    <source>
        <dbReference type="Pfam" id="PF24883"/>
    </source>
</evidence>
<evidence type="ECO:0000313" key="4">
    <source>
        <dbReference type="EMBL" id="KAK8073080.1"/>
    </source>
</evidence>
<evidence type="ECO:0008006" key="6">
    <source>
        <dbReference type="Google" id="ProtNLM"/>
    </source>
</evidence>
<dbReference type="Proteomes" id="UP001446871">
    <property type="component" value="Unassembled WGS sequence"/>
</dbReference>
<evidence type="ECO:0000313" key="5">
    <source>
        <dbReference type="Proteomes" id="UP001446871"/>
    </source>
</evidence>
<keyword evidence="1" id="KW-0677">Repeat</keyword>
<dbReference type="PANTHER" id="PTHR10039">
    <property type="entry name" value="AMELOGENIN"/>
    <property type="match status" value="1"/>
</dbReference>
<accession>A0ABR1VPB8</accession>
<dbReference type="Pfam" id="PF25053">
    <property type="entry name" value="DUF7791"/>
    <property type="match status" value="1"/>
</dbReference>
<proteinExistence type="predicted"/>
<reference evidence="4 5" key="1">
    <citation type="submission" date="2023-01" db="EMBL/GenBank/DDBJ databases">
        <title>Analysis of 21 Apiospora genomes using comparative genomics revels a genus with tremendous synthesis potential of carbohydrate active enzymes and secondary metabolites.</title>
        <authorList>
            <person name="Sorensen T."/>
        </authorList>
    </citation>
    <scope>NUCLEOTIDE SEQUENCE [LARGE SCALE GENOMIC DNA]</scope>
    <source>
        <strain evidence="4 5">CBS 83171</strain>
    </source>
</reference>
<evidence type="ECO:0000256" key="1">
    <source>
        <dbReference type="ARBA" id="ARBA00022737"/>
    </source>
</evidence>
<feature type="domain" description="DUF7791" evidence="3">
    <location>
        <begin position="532"/>
        <end position="648"/>
    </location>
</feature>
<dbReference type="InterPro" id="IPR056884">
    <property type="entry name" value="NPHP3-like_N"/>
</dbReference>
<organism evidence="4 5">
    <name type="scientific">Apiospora saccharicola</name>
    <dbReference type="NCBI Taxonomy" id="335842"/>
    <lineage>
        <taxon>Eukaryota</taxon>
        <taxon>Fungi</taxon>
        <taxon>Dikarya</taxon>
        <taxon>Ascomycota</taxon>
        <taxon>Pezizomycotina</taxon>
        <taxon>Sordariomycetes</taxon>
        <taxon>Xylariomycetidae</taxon>
        <taxon>Amphisphaeriales</taxon>
        <taxon>Apiosporaceae</taxon>
        <taxon>Apiospora</taxon>
    </lineage>
</organism>
<keyword evidence="5" id="KW-1185">Reference proteome</keyword>
<evidence type="ECO:0000259" key="3">
    <source>
        <dbReference type="Pfam" id="PF25053"/>
    </source>
</evidence>
<dbReference type="Pfam" id="PF24883">
    <property type="entry name" value="NPHP3_N"/>
    <property type="match status" value="1"/>
</dbReference>
<comment type="caution">
    <text evidence="4">The sequence shown here is derived from an EMBL/GenBank/DDBJ whole genome shotgun (WGS) entry which is preliminary data.</text>
</comment>
<protein>
    <recommendedName>
        <fullName evidence="6">NACHT domain-containing protein</fullName>
    </recommendedName>
</protein>
<dbReference type="Gene3D" id="3.40.50.300">
    <property type="entry name" value="P-loop containing nucleotide triphosphate hydrolases"/>
    <property type="match status" value="1"/>
</dbReference>
<dbReference type="SUPFAM" id="SSF52540">
    <property type="entry name" value="P-loop containing nucleoside triphosphate hydrolases"/>
    <property type="match status" value="1"/>
</dbReference>
<name>A0ABR1VPB8_9PEZI</name>
<gene>
    <name evidence="4" type="ORF">PG996_006428</name>
</gene>